<dbReference type="PANTHER" id="PTHR33558">
    <property type="entry name" value="GLUTAREDOXIN-LIKE PROTEIN C5ORF63 HOMOLOG"/>
    <property type="match status" value="1"/>
</dbReference>
<keyword evidence="1" id="KW-0413">Isomerase</keyword>
<accession>A0A1C0YJ30</accession>
<dbReference type="EMBL" id="MASJ01000004">
    <property type="protein sequence ID" value="OCS87185.1"/>
    <property type="molecule type" value="Genomic_DNA"/>
</dbReference>
<evidence type="ECO:0000313" key="2">
    <source>
        <dbReference type="Proteomes" id="UP000093199"/>
    </source>
</evidence>
<evidence type="ECO:0000313" key="1">
    <source>
        <dbReference type="EMBL" id="OCS87185.1"/>
    </source>
</evidence>
<dbReference type="InterPro" id="IPR052565">
    <property type="entry name" value="Glutaredoxin-like_YDR286C"/>
</dbReference>
<organism evidence="1 2">
    <name type="scientific">Caryophanon tenue</name>
    <dbReference type="NCBI Taxonomy" id="33978"/>
    <lineage>
        <taxon>Bacteria</taxon>
        <taxon>Bacillati</taxon>
        <taxon>Bacillota</taxon>
        <taxon>Bacilli</taxon>
        <taxon>Bacillales</taxon>
        <taxon>Caryophanaceae</taxon>
        <taxon>Caryophanon</taxon>
    </lineage>
</organism>
<dbReference type="OrthoDB" id="32865at2"/>
<dbReference type="SUPFAM" id="SSF52833">
    <property type="entry name" value="Thioredoxin-like"/>
    <property type="match status" value="1"/>
</dbReference>
<dbReference type="InterPro" id="IPR036249">
    <property type="entry name" value="Thioredoxin-like_sf"/>
</dbReference>
<dbReference type="GO" id="GO:0016853">
    <property type="term" value="F:isomerase activity"/>
    <property type="evidence" value="ECO:0007669"/>
    <property type="project" value="UniProtKB-KW"/>
</dbReference>
<comment type="caution">
    <text evidence="1">The sequence shown here is derived from an EMBL/GenBank/DDBJ whole genome shotgun (WGS) entry which is preliminary data.</text>
</comment>
<name>A0A1C0YJ30_9BACL</name>
<dbReference type="Pfam" id="PF05768">
    <property type="entry name" value="Glrx-like"/>
    <property type="match status" value="1"/>
</dbReference>
<dbReference type="RefSeq" id="WP_066543758.1">
    <property type="nucleotide sequence ID" value="NZ_MASJ01000004.1"/>
</dbReference>
<dbReference type="Gene3D" id="3.40.30.10">
    <property type="entry name" value="Glutaredoxin"/>
    <property type="match status" value="1"/>
</dbReference>
<reference evidence="1 2" key="1">
    <citation type="submission" date="2016-07" db="EMBL/GenBank/DDBJ databases">
        <title>Caryophanon tenue genome sequencing.</title>
        <authorList>
            <person name="Verma A."/>
            <person name="Pal Y."/>
            <person name="Krishnamurthi S."/>
        </authorList>
    </citation>
    <scope>NUCLEOTIDE SEQUENCE [LARGE SCALE GENOMIC DNA]</scope>
    <source>
        <strain evidence="1 2">DSM 14152</strain>
    </source>
</reference>
<dbReference type="InterPro" id="IPR008554">
    <property type="entry name" value="Glutaredoxin-like"/>
</dbReference>
<dbReference type="STRING" id="33978.A6M13_11175"/>
<protein>
    <submittedName>
        <fullName evidence="1">Thiol-disulfide isomerase</fullName>
    </submittedName>
</protein>
<keyword evidence="2" id="KW-1185">Reference proteome</keyword>
<sequence>MQLQLYSRPGCSLCDDARRTLQMVQQDISFTYEEINIEQYPVLHERFCLMIPVVEKDGHILQYGHIDYVTILEALEDN</sequence>
<dbReference type="AlphaFoldDB" id="A0A1C0YJ30"/>
<proteinExistence type="predicted"/>
<gene>
    <name evidence="1" type="ORF">A6M13_11175</name>
</gene>
<dbReference type="Proteomes" id="UP000093199">
    <property type="component" value="Unassembled WGS sequence"/>
</dbReference>
<dbReference type="PANTHER" id="PTHR33558:SF1">
    <property type="entry name" value="GLUTAREDOXIN-LIKE PROTEIN C5ORF63 HOMOLOG"/>
    <property type="match status" value="1"/>
</dbReference>